<evidence type="ECO:0000313" key="4">
    <source>
        <dbReference type="EMBL" id="CAH2218245.1"/>
    </source>
</evidence>
<sequence>MYTSDLWHFLIILIEVCLAFPSSHVSCSVWQASRTAGKMAFESTLRENEGSQNSPLAVLAPDDVAARCKTYALALLRGDHTPAQLQVLKRGIIGTGAGTLRLWEVLNRTNGSVSKLDSWLEPDNYTNILHKGLERLVAKFQGLVRSSMQPDEFVSLFFNVANQLEDERRSFAISRLRDTETLKQSPTDTITQYAYNLMSHQTKLAQKCLDDRAGRRHSSAAICKYGTSTQECSCLFSKVFRLPCRHILMLTTELK</sequence>
<dbReference type="PROSITE" id="PS50966">
    <property type="entry name" value="ZF_SWIM"/>
    <property type="match status" value="1"/>
</dbReference>
<evidence type="ECO:0000313" key="5">
    <source>
        <dbReference type="Proteomes" id="UP000838756"/>
    </source>
</evidence>
<comment type="caution">
    <text evidence="4">The sequence shown here is derived from an EMBL/GenBank/DDBJ whole genome shotgun (WGS) entry which is preliminary data.</text>
</comment>
<accession>A0A8S4QTU8</accession>
<keyword evidence="5" id="KW-1185">Reference proteome</keyword>
<dbReference type="Pfam" id="PF04434">
    <property type="entry name" value="SWIM"/>
    <property type="match status" value="1"/>
</dbReference>
<evidence type="ECO:0000256" key="1">
    <source>
        <dbReference type="PROSITE-ProRule" id="PRU00325"/>
    </source>
</evidence>
<evidence type="ECO:0000256" key="2">
    <source>
        <dbReference type="SAM" id="SignalP"/>
    </source>
</evidence>
<feature type="signal peptide" evidence="2">
    <location>
        <begin position="1"/>
        <end position="19"/>
    </location>
</feature>
<proteinExistence type="predicted"/>
<dbReference type="Proteomes" id="UP000838756">
    <property type="component" value="Unassembled WGS sequence"/>
</dbReference>
<dbReference type="InterPro" id="IPR007527">
    <property type="entry name" value="Znf_SWIM"/>
</dbReference>
<keyword evidence="2" id="KW-0732">Signal</keyword>
<dbReference type="AlphaFoldDB" id="A0A8S4QTU8"/>
<organism evidence="4 5">
    <name type="scientific">Pararge aegeria aegeria</name>
    <dbReference type="NCBI Taxonomy" id="348720"/>
    <lineage>
        <taxon>Eukaryota</taxon>
        <taxon>Metazoa</taxon>
        <taxon>Ecdysozoa</taxon>
        <taxon>Arthropoda</taxon>
        <taxon>Hexapoda</taxon>
        <taxon>Insecta</taxon>
        <taxon>Pterygota</taxon>
        <taxon>Neoptera</taxon>
        <taxon>Endopterygota</taxon>
        <taxon>Lepidoptera</taxon>
        <taxon>Glossata</taxon>
        <taxon>Ditrysia</taxon>
        <taxon>Papilionoidea</taxon>
        <taxon>Nymphalidae</taxon>
        <taxon>Satyrinae</taxon>
        <taxon>Satyrini</taxon>
        <taxon>Parargina</taxon>
        <taxon>Pararge</taxon>
    </lineage>
</organism>
<evidence type="ECO:0000259" key="3">
    <source>
        <dbReference type="PROSITE" id="PS50966"/>
    </source>
</evidence>
<keyword evidence="1" id="KW-0863">Zinc-finger</keyword>
<gene>
    <name evidence="4" type="primary">jg1821</name>
    <name evidence="4" type="ORF">PAEG_LOCUS6092</name>
</gene>
<dbReference type="OrthoDB" id="124789at2759"/>
<keyword evidence="1" id="KW-0479">Metal-binding</keyword>
<dbReference type="EMBL" id="CAKXAJ010019283">
    <property type="protein sequence ID" value="CAH2218245.1"/>
    <property type="molecule type" value="Genomic_DNA"/>
</dbReference>
<protein>
    <submittedName>
        <fullName evidence="4">Jg1821 protein</fullName>
    </submittedName>
</protein>
<feature type="domain" description="SWIM-type" evidence="3">
    <location>
        <begin position="217"/>
        <end position="255"/>
    </location>
</feature>
<reference evidence="4" key="1">
    <citation type="submission" date="2022-03" db="EMBL/GenBank/DDBJ databases">
        <authorList>
            <person name="Lindestad O."/>
        </authorList>
    </citation>
    <scope>NUCLEOTIDE SEQUENCE</scope>
</reference>
<feature type="chain" id="PRO_5035831201" evidence="2">
    <location>
        <begin position="20"/>
        <end position="255"/>
    </location>
</feature>
<dbReference type="GO" id="GO:0008270">
    <property type="term" value="F:zinc ion binding"/>
    <property type="evidence" value="ECO:0007669"/>
    <property type="project" value="UniProtKB-KW"/>
</dbReference>
<keyword evidence="1" id="KW-0862">Zinc</keyword>
<name>A0A8S4QTU8_9NEOP</name>
<feature type="non-terminal residue" evidence="4">
    <location>
        <position position="1"/>
    </location>
</feature>